<dbReference type="OrthoDB" id="7726766at2759"/>
<keyword evidence="3" id="KW-1185">Reference proteome</keyword>
<dbReference type="Pfam" id="PF00089">
    <property type="entry name" value="Trypsin"/>
    <property type="match status" value="1"/>
</dbReference>
<dbReference type="Gene3D" id="2.40.10.10">
    <property type="entry name" value="Trypsin-like serine proteases"/>
    <property type="match status" value="1"/>
</dbReference>
<dbReference type="Proteomes" id="UP000549394">
    <property type="component" value="Unassembled WGS sequence"/>
</dbReference>
<dbReference type="InterPro" id="IPR001254">
    <property type="entry name" value="Trypsin_dom"/>
</dbReference>
<evidence type="ECO:0000313" key="3">
    <source>
        <dbReference type="Proteomes" id="UP000549394"/>
    </source>
</evidence>
<dbReference type="InterPro" id="IPR009003">
    <property type="entry name" value="Peptidase_S1_PA"/>
</dbReference>
<dbReference type="AlphaFoldDB" id="A0A7I8VDQ9"/>
<dbReference type="GO" id="GO:0004252">
    <property type="term" value="F:serine-type endopeptidase activity"/>
    <property type="evidence" value="ECO:0007669"/>
    <property type="project" value="InterPro"/>
</dbReference>
<gene>
    <name evidence="2" type="ORF">DGYR_LOCUS2978</name>
</gene>
<dbReference type="SUPFAM" id="SSF50494">
    <property type="entry name" value="Trypsin-like serine proteases"/>
    <property type="match status" value="1"/>
</dbReference>
<reference evidence="2 3" key="1">
    <citation type="submission" date="2020-08" db="EMBL/GenBank/DDBJ databases">
        <authorList>
            <person name="Hejnol A."/>
        </authorList>
    </citation>
    <scope>NUCLEOTIDE SEQUENCE [LARGE SCALE GENOMIC DNA]</scope>
</reference>
<dbReference type="GO" id="GO:0006508">
    <property type="term" value="P:proteolysis"/>
    <property type="evidence" value="ECO:0007669"/>
    <property type="project" value="InterPro"/>
</dbReference>
<protein>
    <submittedName>
        <fullName evidence="2">DgyrCDS3237</fullName>
    </submittedName>
</protein>
<accession>A0A7I8VDQ9</accession>
<dbReference type="EMBL" id="CAJFCJ010000005">
    <property type="protein sequence ID" value="CAD5114089.1"/>
    <property type="molecule type" value="Genomic_DNA"/>
</dbReference>
<organism evidence="2 3">
    <name type="scientific">Dimorphilus gyrociliatus</name>
    <dbReference type="NCBI Taxonomy" id="2664684"/>
    <lineage>
        <taxon>Eukaryota</taxon>
        <taxon>Metazoa</taxon>
        <taxon>Spiralia</taxon>
        <taxon>Lophotrochozoa</taxon>
        <taxon>Annelida</taxon>
        <taxon>Polychaeta</taxon>
        <taxon>Polychaeta incertae sedis</taxon>
        <taxon>Dinophilidae</taxon>
        <taxon>Dimorphilus</taxon>
    </lineage>
</organism>
<proteinExistence type="predicted"/>
<evidence type="ECO:0000259" key="1">
    <source>
        <dbReference type="Pfam" id="PF00089"/>
    </source>
</evidence>
<comment type="caution">
    <text evidence="2">The sequence shown here is derived from an EMBL/GenBank/DDBJ whole genome shotgun (WGS) entry which is preliminary data.</text>
</comment>
<name>A0A7I8VDQ9_9ANNE</name>
<evidence type="ECO:0000313" key="2">
    <source>
        <dbReference type="EMBL" id="CAD5114089.1"/>
    </source>
</evidence>
<dbReference type="InterPro" id="IPR043504">
    <property type="entry name" value="Peptidase_S1_PA_chymotrypsin"/>
</dbReference>
<sequence length="105" mass="12528">MFEVQLLTKDWNFLVIDDIRFGSCERNDKDFFPEDKSLMNHFNFDRICKKTGNIDKFFTLDNRNIFENIPWQVVVGYESYESFFHCNGVLIHERYVLTTAKCVLG</sequence>
<feature type="domain" description="Peptidase S1" evidence="1">
    <location>
        <begin position="68"/>
        <end position="104"/>
    </location>
</feature>